<comment type="caution">
    <text evidence="8">The sequence shown here is derived from an EMBL/GenBank/DDBJ whole genome shotgun (WGS) entry which is preliminary data.</text>
</comment>
<dbReference type="SUPFAM" id="SSF52949">
    <property type="entry name" value="Macro domain-like"/>
    <property type="match status" value="1"/>
</dbReference>
<dbReference type="GO" id="GO:0004721">
    <property type="term" value="F:phosphoprotein phosphatase activity"/>
    <property type="evidence" value="ECO:0007669"/>
    <property type="project" value="UniProtKB-KW"/>
</dbReference>
<dbReference type="Pfam" id="PF01661">
    <property type="entry name" value="Macro"/>
    <property type="match status" value="1"/>
</dbReference>
<reference evidence="8 9" key="1">
    <citation type="journal article" date="2016" name="Sci. Rep.">
        <title>Draft genome sequencing and secretome analysis of fungal phytopathogen Ascochyta rabiei provides insight into the necrotrophic effector repertoire.</title>
        <authorList>
            <person name="Verma S."/>
            <person name="Gazara R.K."/>
            <person name="Nizam S."/>
            <person name="Parween S."/>
            <person name="Chattopadhyay D."/>
            <person name="Verma P.K."/>
        </authorList>
    </citation>
    <scope>NUCLEOTIDE SEQUENCE [LARGE SCALE GENOMIC DNA]</scope>
    <source>
        <strain evidence="8 9">ArDII</strain>
    </source>
</reference>
<evidence type="ECO:0000256" key="1">
    <source>
        <dbReference type="ARBA" id="ARBA00002432"/>
    </source>
</evidence>
<dbReference type="GO" id="GO:0140291">
    <property type="term" value="P:peptidyl-glutamate ADP-deribosylation"/>
    <property type="evidence" value="ECO:0007669"/>
    <property type="project" value="TreeGrafter"/>
</dbReference>
<dbReference type="Gene3D" id="3.40.220.10">
    <property type="entry name" value="Leucine Aminopeptidase, subunit E, domain 1"/>
    <property type="match status" value="1"/>
</dbReference>
<dbReference type="AlphaFoldDB" id="A0A163KP17"/>
<accession>A0A163KP17</accession>
<dbReference type="InterPro" id="IPR043472">
    <property type="entry name" value="Macro_dom-like"/>
</dbReference>
<dbReference type="PANTHER" id="PTHR12521:SF0">
    <property type="entry name" value="ADP-RIBOSE GLYCOHYDROLASE OARD1"/>
    <property type="match status" value="1"/>
</dbReference>
<proteinExistence type="inferred from homology"/>
<dbReference type="InterPro" id="IPR050892">
    <property type="entry name" value="ADP-ribose_metab_enzymes"/>
</dbReference>
<feature type="region of interest" description="Disordered" evidence="7">
    <location>
        <begin position="47"/>
        <end position="81"/>
    </location>
</feature>
<keyword evidence="5" id="KW-0378">Hydrolase</keyword>
<organism evidence="8 9">
    <name type="scientific">Didymella rabiei</name>
    <name type="common">Chickpea ascochyta blight fungus</name>
    <name type="synonym">Mycosphaerella rabiei</name>
    <dbReference type="NCBI Taxonomy" id="5454"/>
    <lineage>
        <taxon>Eukaryota</taxon>
        <taxon>Fungi</taxon>
        <taxon>Dikarya</taxon>
        <taxon>Ascomycota</taxon>
        <taxon>Pezizomycotina</taxon>
        <taxon>Dothideomycetes</taxon>
        <taxon>Pleosporomycetidae</taxon>
        <taxon>Pleosporales</taxon>
        <taxon>Pleosporineae</taxon>
        <taxon>Didymellaceae</taxon>
        <taxon>Ascochyta</taxon>
    </lineage>
</organism>
<keyword evidence="5" id="KW-0904">Protein phosphatase</keyword>
<evidence type="ECO:0000313" key="8">
    <source>
        <dbReference type="EMBL" id="KZM27141.1"/>
    </source>
</evidence>
<gene>
    <name evidence="8" type="primary">POA1</name>
    <name evidence="8" type="ORF">ST47_g1726</name>
</gene>
<evidence type="ECO:0000256" key="7">
    <source>
        <dbReference type="SAM" id="MobiDB-lite"/>
    </source>
</evidence>
<comment type="similarity">
    <text evidence="2">Belongs to the POA1 family.</text>
</comment>
<keyword evidence="9" id="KW-1185">Reference proteome</keyword>
<evidence type="ECO:0000256" key="3">
    <source>
        <dbReference type="ARBA" id="ARBA00012983"/>
    </source>
</evidence>
<dbReference type="CDD" id="cd02901">
    <property type="entry name" value="Macro_Poa1p-like"/>
    <property type="match status" value="1"/>
</dbReference>
<dbReference type="EC" id="3.1.3.84" evidence="3"/>
<comment type="catalytic activity">
    <reaction evidence="6">
        <text>ADP-alpha-D-ribose 1''-phosphate + H2O = ADP-D-ribose + phosphate</text>
        <dbReference type="Rhea" id="RHEA:25029"/>
        <dbReference type="ChEBI" id="CHEBI:15377"/>
        <dbReference type="ChEBI" id="CHEBI:43474"/>
        <dbReference type="ChEBI" id="CHEBI:57967"/>
        <dbReference type="ChEBI" id="CHEBI:58753"/>
        <dbReference type="EC" id="3.1.3.84"/>
    </reaction>
</comment>
<feature type="compositionally biased region" description="Basic and acidic residues" evidence="7">
    <location>
        <begin position="72"/>
        <end position="81"/>
    </location>
</feature>
<dbReference type="Proteomes" id="UP000076837">
    <property type="component" value="Unassembled WGS sequence"/>
</dbReference>
<dbReference type="EMBL" id="JYNV01000078">
    <property type="protein sequence ID" value="KZM27141.1"/>
    <property type="molecule type" value="Genomic_DNA"/>
</dbReference>
<name>A0A163KP17_DIDRA</name>
<dbReference type="OrthoDB" id="2155246at2759"/>
<evidence type="ECO:0000256" key="5">
    <source>
        <dbReference type="ARBA" id="ARBA00022912"/>
    </source>
</evidence>
<evidence type="ECO:0000256" key="6">
    <source>
        <dbReference type="ARBA" id="ARBA00034427"/>
    </source>
</evidence>
<dbReference type="STRING" id="5454.A0A163KP17"/>
<evidence type="ECO:0000256" key="2">
    <source>
        <dbReference type="ARBA" id="ARBA00006575"/>
    </source>
</evidence>
<dbReference type="PROSITE" id="PS51154">
    <property type="entry name" value="MACRO"/>
    <property type="match status" value="1"/>
</dbReference>
<evidence type="ECO:0000313" key="9">
    <source>
        <dbReference type="Proteomes" id="UP000076837"/>
    </source>
</evidence>
<evidence type="ECO:0000256" key="4">
    <source>
        <dbReference type="ARBA" id="ARBA00019744"/>
    </source>
</evidence>
<sequence>MLHGHRVALQPEFPGLDDDYIAAVFRRHQSHQNIIMSSLRDTSIQLDSEPAGASKAKRMAADSPPPAKKFKATTEHSSQHLDYTHVPAGKLEVSDTAKNSPGAHQQPLQLSYHTGDLFADAPRGSVLVHACNTQGHWGAGIAKAFKNIYPQAHADHNQFCTKGHTKARPVPTGTAQLLAPRDGDAQHWIGCLFTSAKYGKGKDKPDVIVRHTIESMQMLLELISQVKDEITEVRICKINSGKFGVAWERTEEALGSIVLKSGWRARIEVWEPAE</sequence>
<protein>
    <recommendedName>
        <fullName evidence="4">ADP-ribose 1''-phosphate phosphatase</fullName>
        <ecNumber evidence="3">3.1.3.84</ecNumber>
    </recommendedName>
</protein>
<comment type="function">
    <text evidence="1">Highly specific phosphatase involved in the metabolism of ADP-ribose 1''-phosphate (Appr1p) which is produced as a consequence of tRNA splicing.</text>
</comment>
<dbReference type="PANTHER" id="PTHR12521">
    <property type="entry name" value="PROTEIN C6ORF130"/>
    <property type="match status" value="1"/>
</dbReference>
<dbReference type="InterPro" id="IPR002589">
    <property type="entry name" value="Macro_dom"/>
</dbReference>